<dbReference type="EMBL" id="NVXX01000031">
    <property type="protein sequence ID" value="PKH17979.1"/>
    <property type="molecule type" value="Genomic_DNA"/>
</dbReference>
<sequence>MPIQLMALSQLPSQAIHAHFATRPRLFSVLFKALRTGLLEHYPDLKPDLLTLKLASPTVTGSYAFPLLVNVAIAHVLNPQLLDLQPRGEMPYYLSPAPGSGLADIDMQVVARIIDELPGSLYLHWQQDLADYWSALDSHGSSRWQWLGEFLQGQMSAAATRPSTLSDAQRDMLATAATWPVSRERLPRSTPATYAYFIETTLSRGGNEQRLLTPDLLLVRDRQVLLCSVSGAVESFDCLDAFGETWGTRMQARFQFDSLTWRRNEPDGNVFEQQAGLILNQQLEDLASVSFQGQGEEVLTRTLDKLTDPAVLFTQLPVAPAAQLQEIDHQLPGWLKQAKADDRFAYHRHLQDMAQVLKNNQGRSFNEGIENIHTFSRDALRKQMHTDHGDYDPDDLMLDFAVAAGYPGTTGIIDHVRLSLTELALKNLAGKPKGTLTLSSKSTATLPAWLSEDYLLGSHGLIQRVDIGTSYPEKIKELLLSDTVEARRREHLFTTELKVHLPMLALEYAIRQQYGVTTTGYRYVKALMSENPADRVVDDQEIVLRPLALCRKTGAAPDTVNNFFIIEPRDVGTGPHLLYRPLYTDALYQYPTRQALLNALAAPGELQTSVLTWLSDRARPVYDHGGFTEPHIIRFLPGDEFAPPEQPLPASLAVDEGAEEWLQSQINGQLPNHLFGSTARALVDLADRASVSNSESRWAIVMEGAWLLFNTLLLPLARGPAMLSGWLLVLVSSLEQDLAGLQSTDPTTRELALIDLLLNTAMVLLHVATPAHRPQQALAELAPPDNALHLSSWRRPAGQPPQAGVPLVRHGPVALPGEPPATGHTALDFSRSIATPQAGARLLKALLDVHVPWPETLPPPEASGALKGLYRIGATWHASLGGLLFQVSVVPGFAEVYLVDPKHPLRPGFKLAGDAQGHWRLERKARLAGGMPREKLDKWQREHRDQLKALKNDLDRLNAAFLPFAMSSMSFERAQSFARNQWVEQLRGLHEDWLRLGTSAQIPQLHSRIATRHEQRRLSSIQARIAWNIAIENNQKNAEAAYAVMQQIEAKAGELMRADRTDPTHSSARNNATKMLYNYWAAVFEVMSQRLSDTYYAEHGETDSELHERVNSELPRNITDAYEAYIHLKKLQLEALKHMVEPAQRIETYLKNADPVLRQLLLRENPSDQTISSTTFKLQSLILLTELILNRTHPSREAAEHPFITDLTDPKNITCVLAHTELSTTRGYSTAEQIDVLKGVLERYERLENAVNSLTEMGSGFIREEYRTTFLEQLVADRADLEAHLADVILIEEGFIDVPRLPSAPRKKPANRTVIKTRSKHTLVGDLRPPQADMPGNFVEIKDPITGQTLATYLEHAEEGDWVEVVQAAPVIPPKAAVVRSLNTIKRSADTVIAQKPGIVNTIRTEQRKLRDPTRRETLTPLDWDDMLTQQASRVDALADEIQRDHGTDPKAGALADTYRKEANDLRTLAHQVCAEGYLQQRPQAYKVAYLFKHGFIDINLAERRAPLKTGDFIDKYTVRDKSKIAAGVPYKDTLLWHAHFHYPLIDTDVLHSSFGHLKTTQEEPFTRRELIEQAQADNRALIYLEKAVIRPPLDYDLFLKLAVEPENRQAALPE</sequence>
<evidence type="ECO:0000259" key="1">
    <source>
        <dbReference type="Pfam" id="PF20178"/>
    </source>
</evidence>
<reference evidence="2 3" key="1">
    <citation type="submission" date="2017-08" db="EMBL/GenBank/DDBJ databases">
        <authorList>
            <person name="de Groot N.N."/>
        </authorList>
    </citation>
    <scope>NUCLEOTIDE SEQUENCE [LARGE SCALE GENOMIC DNA]</scope>
    <source>
        <strain evidence="2 3">PfR 37</strain>
    </source>
</reference>
<organism evidence="2 3">
    <name type="scientific">Pseudomonas fluorescens</name>
    <dbReference type="NCBI Taxonomy" id="294"/>
    <lineage>
        <taxon>Bacteria</taxon>
        <taxon>Pseudomonadati</taxon>
        <taxon>Pseudomonadota</taxon>
        <taxon>Gammaproteobacteria</taxon>
        <taxon>Pseudomonadales</taxon>
        <taxon>Pseudomonadaceae</taxon>
        <taxon>Pseudomonas</taxon>
    </lineage>
</organism>
<dbReference type="Pfam" id="PF20178">
    <property type="entry name" value="ToxA_N"/>
    <property type="match status" value="1"/>
</dbReference>
<feature type="domain" description="Dermonecrotic toxin N-terminal" evidence="1">
    <location>
        <begin position="368"/>
        <end position="601"/>
    </location>
</feature>
<dbReference type="Proteomes" id="UP000233564">
    <property type="component" value="Unassembled WGS sequence"/>
</dbReference>
<gene>
    <name evidence="2" type="ORF">CIB54_19720</name>
</gene>
<proteinExistence type="predicted"/>
<dbReference type="RefSeq" id="WP_101220734.1">
    <property type="nucleotide sequence ID" value="NZ_KZ478008.1"/>
</dbReference>
<accession>A0A2N1E0R2</accession>
<name>A0A2N1E0R2_PSEFL</name>
<evidence type="ECO:0000313" key="2">
    <source>
        <dbReference type="EMBL" id="PKH17979.1"/>
    </source>
</evidence>
<comment type="caution">
    <text evidence="2">The sequence shown here is derived from an EMBL/GenBank/DDBJ whole genome shotgun (WGS) entry which is preliminary data.</text>
</comment>
<protein>
    <recommendedName>
        <fullName evidence="1">Dermonecrotic toxin N-terminal domain-containing protein</fullName>
    </recommendedName>
</protein>
<evidence type="ECO:0000313" key="3">
    <source>
        <dbReference type="Proteomes" id="UP000233564"/>
    </source>
</evidence>
<dbReference type="InterPro" id="IPR046673">
    <property type="entry name" value="ToxA_N"/>
</dbReference>